<reference evidence="1" key="1">
    <citation type="journal article" date="2021" name="Proc. Natl. Acad. Sci. U.S.A.">
        <title>A Catalog of Tens of Thousands of Viruses from Human Metagenomes Reveals Hidden Associations with Chronic Diseases.</title>
        <authorList>
            <person name="Tisza M.J."/>
            <person name="Buck C.B."/>
        </authorList>
    </citation>
    <scope>NUCLEOTIDE SEQUENCE</scope>
    <source>
        <strain evidence="1">CtHip2</strain>
    </source>
</reference>
<evidence type="ECO:0000313" key="1">
    <source>
        <dbReference type="EMBL" id="DAF42678.1"/>
    </source>
</evidence>
<accession>A0A8S5RV75</accession>
<name>A0A8S5RV75_9CAUD</name>
<sequence length="130" mass="15183">MVLEIKQVKKDQAKKKPEIIKEISEVTGYTQVEVKDILRAFVAIQQRELILTGAWNFPGMPYVERHVKKSMKRKLPDSDTIVEYPATCYLKAGIPPQIRNLHKNAFREINNQLNGVTKEDWYKNRIVEED</sequence>
<proteinExistence type="predicted"/>
<dbReference type="Gene3D" id="4.10.520.10">
    <property type="entry name" value="IHF-like DNA-binding proteins"/>
    <property type="match status" value="1"/>
</dbReference>
<dbReference type="SUPFAM" id="SSF47729">
    <property type="entry name" value="IHF-like DNA-binding proteins"/>
    <property type="match status" value="1"/>
</dbReference>
<organism evidence="1">
    <name type="scientific">Siphoviridae sp. ctHip2</name>
    <dbReference type="NCBI Taxonomy" id="2827830"/>
    <lineage>
        <taxon>Viruses</taxon>
        <taxon>Duplodnaviria</taxon>
        <taxon>Heunggongvirae</taxon>
        <taxon>Uroviricota</taxon>
        <taxon>Caudoviricetes</taxon>
    </lineage>
</organism>
<keyword evidence="1" id="KW-0238">DNA-binding</keyword>
<dbReference type="EMBL" id="BK032497">
    <property type="protein sequence ID" value="DAF42678.1"/>
    <property type="molecule type" value="Genomic_DNA"/>
</dbReference>
<dbReference type="InterPro" id="IPR010992">
    <property type="entry name" value="IHF-like_DNA-bd_dom_sf"/>
</dbReference>
<dbReference type="GO" id="GO:0003677">
    <property type="term" value="F:DNA binding"/>
    <property type="evidence" value="ECO:0007669"/>
    <property type="project" value="UniProtKB-KW"/>
</dbReference>
<protein>
    <submittedName>
        <fullName evidence="1">DNA-binding protein</fullName>
    </submittedName>
</protein>